<keyword evidence="2" id="KW-1185">Reference proteome</keyword>
<gene>
    <name evidence="1" type="ORF">CC80DRAFT_491407</name>
</gene>
<dbReference type="Proteomes" id="UP000800035">
    <property type="component" value="Unassembled WGS sequence"/>
</dbReference>
<evidence type="ECO:0000313" key="1">
    <source>
        <dbReference type="EMBL" id="KAF1957252.1"/>
    </source>
</evidence>
<name>A0A6A5U064_9PLEO</name>
<sequence length="155" mass="17499">MGARRSHCIHSLNFDVMIQIDAGLEADLEADRESRNRKHPRLATHDVAAESGRYSCPHTVPSCVSTFFRLYFRLYSLQLSIYLRFAMLLTRTDTSMLISPPKTNTCGIIAAFRQNLPSSIGLHLPAVLGLIFPDVRSSKQVLVHNNEACGRSRWR</sequence>
<accession>A0A6A5U064</accession>
<reference evidence="1" key="1">
    <citation type="journal article" date="2020" name="Stud. Mycol.">
        <title>101 Dothideomycetes genomes: a test case for predicting lifestyles and emergence of pathogens.</title>
        <authorList>
            <person name="Haridas S."/>
            <person name="Albert R."/>
            <person name="Binder M."/>
            <person name="Bloem J."/>
            <person name="Labutti K."/>
            <person name="Salamov A."/>
            <person name="Andreopoulos B."/>
            <person name="Baker S."/>
            <person name="Barry K."/>
            <person name="Bills G."/>
            <person name="Bluhm B."/>
            <person name="Cannon C."/>
            <person name="Castanera R."/>
            <person name="Culley D."/>
            <person name="Daum C."/>
            <person name="Ezra D."/>
            <person name="Gonzalez J."/>
            <person name="Henrissat B."/>
            <person name="Kuo A."/>
            <person name="Liang C."/>
            <person name="Lipzen A."/>
            <person name="Lutzoni F."/>
            <person name="Magnuson J."/>
            <person name="Mondo S."/>
            <person name="Nolan M."/>
            <person name="Ohm R."/>
            <person name="Pangilinan J."/>
            <person name="Park H.-J."/>
            <person name="Ramirez L."/>
            <person name="Alfaro M."/>
            <person name="Sun H."/>
            <person name="Tritt A."/>
            <person name="Yoshinaga Y."/>
            <person name="Zwiers L.-H."/>
            <person name="Turgeon B."/>
            <person name="Goodwin S."/>
            <person name="Spatafora J."/>
            <person name="Crous P."/>
            <person name="Grigoriev I."/>
        </authorList>
    </citation>
    <scope>NUCLEOTIDE SEQUENCE</scope>
    <source>
        <strain evidence="1">CBS 675.92</strain>
    </source>
</reference>
<dbReference type="EMBL" id="ML976989">
    <property type="protein sequence ID" value="KAF1957252.1"/>
    <property type="molecule type" value="Genomic_DNA"/>
</dbReference>
<proteinExistence type="predicted"/>
<evidence type="ECO:0000313" key="2">
    <source>
        <dbReference type="Proteomes" id="UP000800035"/>
    </source>
</evidence>
<organism evidence="1 2">
    <name type="scientific">Byssothecium circinans</name>
    <dbReference type="NCBI Taxonomy" id="147558"/>
    <lineage>
        <taxon>Eukaryota</taxon>
        <taxon>Fungi</taxon>
        <taxon>Dikarya</taxon>
        <taxon>Ascomycota</taxon>
        <taxon>Pezizomycotina</taxon>
        <taxon>Dothideomycetes</taxon>
        <taxon>Pleosporomycetidae</taxon>
        <taxon>Pleosporales</taxon>
        <taxon>Massarineae</taxon>
        <taxon>Massarinaceae</taxon>
        <taxon>Byssothecium</taxon>
    </lineage>
</organism>
<protein>
    <submittedName>
        <fullName evidence="1">Uncharacterized protein</fullName>
    </submittedName>
</protein>
<dbReference type="AlphaFoldDB" id="A0A6A5U064"/>